<keyword evidence="3" id="KW-1185">Reference proteome</keyword>
<proteinExistence type="predicted"/>
<dbReference type="AlphaFoldDB" id="A0A6J8CZN2"/>
<evidence type="ECO:0000313" key="3">
    <source>
        <dbReference type="Proteomes" id="UP000507470"/>
    </source>
</evidence>
<evidence type="ECO:0000313" key="2">
    <source>
        <dbReference type="EMBL" id="CAC5401295.1"/>
    </source>
</evidence>
<dbReference type="InterPro" id="IPR013658">
    <property type="entry name" value="SGL"/>
</dbReference>
<dbReference type="EMBL" id="CACVKT020006394">
    <property type="protein sequence ID" value="CAC5401295.1"/>
    <property type="molecule type" value="Genomic_DNA"/>
</dbReference>
<dbReference type="InterPro" id="IPR011042">
    <property type="entry name" value="6-blade_b-propeller_TolB-like"/>
</dbReference>
<evidence type="ECO:0000259" key="1">
    <source>
        <dbReference type="Pfam" id="PF08450"/>
    </source>
</evidence>
<dbReference type="Pfam" id="PF08450">
    <property type="entry name" value="SGL"/>
    <property type="match status" value="1"/>
</dbReference>
<dbReference type="Proteomes" id="UP000507470">
    <property type="component" value="Unassembled WGS sequence"/>
</dbReference>
<dbReference type="OrthoDB" id="6087280at2759"/>
<feature type="domain" description="SMP-30/Gluconolactonase/LRE-like region" evidence="1">
    <location>
        <begin position="286"/>
        <end position="358"/>
    </location>
</feature>
<dbReference type="Gene3D" id="2.120.10.30">
    <property type="entry name" value="TolB, C-terminal domain"/>
    <property type="match status" value="1"/>
</dbReference>
<name>A0A6J8CZN2_MYTCO</name>
<protein>
    <recommendedName>
        <fullName evidence="1">SMP-30/Gluconolactonase/LRE-like region domain-containing protein</fullName>
    </recommendedName>
</protein>
<gene>
    <name evidence="2" type="ORF">MCOR_35390</name>
</gene>
<dbReference type="SUPFAM" id="SSF50969">
    <property type="entry name" value="YVTN repeat-like/Quinoprotein amine dehydrogenase"/>
    <property type="match status" value="1"/>
</dbReference>
<accession>A0A6J8CZN2</accession>
<reference evidence="2 3" key="1">
    <citation type="submission" date="2020-06" db="EMBL/GenBank/DDBJ databases">
        <authorList>
            <person name="Li R."/>
            <person name="Bekaert M."/>
        </authorList>
    </citation>
    <scope>NUCLEOTIDE SEQUENCE [LARGE SCALE GENOMIC DNA]</scope>
    <source>
        <strain evidence="3">wild</strain>
    </source>
</reference>
<organism evidence="2 3">
    <name type="scientific">Mytilus coruscus</name>
    <name type="common">Sea mussel</name>
    <dbReference type="NCBI Taxonomy" id="42192"/>
    <lineage>
        <taxon>Eukaryota</taxon>
        <taxon>Metazoa</taxon>
        <taxon>Spiralia</taxon>
        <taxon>Lophotrochozoa</taxon>
        <taxon>Mollusca</taxon>
        <taxon>Bivalvia</taxon>
        <taxon>Autobranchia</taxon>
        <taxon>Pteriomorphia</taxon>
        <taxon>Mytilida</taxon>
        <taxon>Mytiloidea</taxon>
        <taxon>Mytilidae</taxon>
        <taxon>Mytilinae</taxon>
        <taxon>Mytilus</taxon>
    </lineage>
</organism>
<dbReference type="InterPro" id="IPR011044">
    <property type="entry name" value="Quino_amine_DH_bsu"/>
</dbReference>
<sequence>MKELDKIEEECCKKIESIVSSLNNQIKEIIHCNQEIESMKKYASDIQVFLGKREILKNIAKNEHCIQSIVQKRNVDTVGLDCSIDAKIQDFPTNVKTMGFIMVNSRPSEGIKLVRKKDRQAQILVTEETRSVNNIQLNFRQKLKTACVETKGCCVTVNSGYIFTDYNDDKLVALNSYGTTEYNIKLTDSYASYNLACIDNNTVAETTGIAEKECVLIIDLTTRKVKRFVELPGTPFGISFDGKSLIYCCSGNYLYMISCLDFSCTNIQNTLMSPDSYIATHGGKIFYTVPYDSKVSCLYNGKLVWEFKNESVLKNPGGIAVDDKGNVFVVGIGSKNIVVISTDGKQYKEIQTKKYGLTNPSTIFFDSIRKQMIVSNDDNFAHIYDISY</sequence>